<accession>A0A1I7X5E5</accession>
<dbReference type="InterPro" id="IPR043502">
    <property type="entry name" value="DNA/RNA_pol_sf"/>
</dbReference>
<evidence type="ECO:0000313" key="3">
    <source>
        <dbReference type="WBParaSite" id="Hba_12783"/>
    </source>
</evidence>
<dbReference type="Proteomes" id="UP000095283">
    <property type="component" value="Unplaced"/>
</dbReference>
<dbReference type="AlphaFoldDB" id="A0A1I7X5E5"/>
<keyword evidence="1" id="KW-1133">Transmembrane helix</keyword>
<keyword evidence="2" id="KW-1185">Reference proteome</keyword>
<sequence>MYDCDSDVFTNMYLDGIETMIARRITSIIPIPSSRIGCAGRHYSVLLQDKIDIVPKKKKEEKNIWKLAILEELKEELRVERQQYSKKYKRRLGQAQIVRYAMVSDLPSIISYAHKYILEVSSIDTAEDDEFISISLLLLQRDIRRMLNSKEDLNSRETFATFFLFAKMWDRIQILGPNTGSVTILLLDTLDRWSHMRKKDDKSSEIDKILLRIRKRLMDNELTLLSHFREPFPEENYHGNQYKLDEIQKEEYLRRFPTQLATEKIPWLRVENFGKSRKEGISMSAEQLIESWDWKGRIECSLERMRKDQIQNTLKGYLSILSISELSTLILESVLAVCSQGQEFIQFSLFQYSLVSPLIQLIHNKFIERVGVDEKEVSSNYFEIYFEGGVLLSFDFFLYSFGQMFSQIIFLFLTIHHCHDYILIANGGINLVVLMGFHRIIKTTLNFEPLIQQLRRVQARPVFDALNQLGATPWKINEPMLDVLCQVFTLSGDPTKAELLEKLSIPMRGDTVTIPNSTVR</sequence>
<evidence type="ECO:0000313" key="2">
    <source>
        <dbReference type="Proteomes" id="UP000095283"/>
    </source>
</evidence>
<feature type="transmembrane region" description="Helical" evidence="1">
    <location>
        <begin position="396"/>
        <end position="415"/>
    </location>
</feature>
<reference evidence="3" key="1">
    <citation type="submission" date="2016-11" db="UniProtKB">
        <authorList>
            <consortium name="WormBaseParasite"/>
        </authorList>
    </citation>
    <scope>IDENTIFICATION</scope>
</reference>
<evidence type="ECO:0000256" key="1">
    <source>
        <dbReference type="SAM" id="Phobius"/>
    </source>
</evidence>
<organism evidence="2 3">
    <name type="scientific">Heterorhabditis bacteriophora</name>
    <name type="common">Entomopathogenic nematode worm</name>
    <dbReference type="NCBI Taxonomy" id="37862"/>
    <lineage>
        <taxon>Eukaryota</taxon>
        <taxon>Metazoa</taxon>
        <taxon>Ecdysozoa</taxon>
        <taxon>Nematoda</taxon>
        <taxon>Chromadorea</taxon>
        <taxon>Rhabditida</taxon>
        <taxon>Rhabditina</taxon>
        <taxon>Rhabditomorpha</taxon>
        <taxon>Strongyloidea</taxon>
        <taxon>Heterorhabditidae</taxon>
        <taxon>Heterorhabditis</taxon>
    </lineage>
</organism>
<keyword evidence="1" id="KW-0812">Transmembrane</keyword>
<proteinExistence type="predicted"/>
<name>A0A1I7X5E5_HETBA</name>
<dbReference type="WBParaSite" id="Hba_12783">
    <property type="protein sequence ID" value="Hba_12783"/>
    <property type="gene ID" value="Hba_12783"/>
</dbReference>
<dbReference type="SUPFAM" id="SSF56672">
    <property type="entry name" value="DNA/RNA polymerases"/>
    <property type="match status" value="1"/>
</dbReference>
<keyword evidence="1" id="KW-0472">Membrane</keyword>
<feature type="transmembrane region" description="Helical" evidence="1">
    <location>
        <begin position="421"/>
        <end position="441"/>
    </location>
</feature>
<protein>
    <submittedName>
        <fullName evidence="3">HECT domain-containing protein</fullName>
    </submittedName>
</protein>